<keyword evidence="4" id="KW-1185">Reference proteome</keyword>
<dbReference type="STRING" id="995038.SAMN05216274_104194"/>
<gene>
    <name evidence="3" type="ORF">E3O11_00930</name>
    <name evidence="2" type="ORF">SAMN05216274_104194</name>
</gene>
<dbReference type="InterPro" id="IPR013879">
    <property type="entry name" value="DUF1761"/>
</dbReference>
<evidence type="ECO:0000313" key="2">
    <source>
        <dbReference type="EMBL" id="SFH39389.1"/>
    </source>
</evidence>
<evidence type="ECO:0000313" key="4">
    <source>
        <dbReference type="Proteomes" id="UP000199681"/>
    </source>
</evidence>
<evidence type="ECO:0000313" key="3">
    <source>
        <dbReference type="EMBL" id="TFB89603.1"/>
    </source>
</evidence>
<accession>A0A1I2ZPF6</accession>
<dbReference type="EMBL" id="SOFE01000001">
    <property type="protein sequence ID" value="TFB89603.1"/>
    <property type="molecule type" value="Genomic_DNA"/>
</dbReference>
<evidence type="ECO:0000313" key="5">
    <source>
        <dbReference type="Proteomes" id="UP000297963"/>
    </source>
</evidence>
<feature type="transmembrane region" description="Helical" evidence="1">
    <location>
        <begin position="82"/>
        <end position="103"/>
    </location>
</feature>
<name>A0A1I2ZPF6_9MICO</name>
<sequence length="142" mass="15195">MVPEINIWAVLLATASSMVVGLIWYTRAVFGRYWMKAVGHTQESMKGSGTGAIIITVIVSFVTASVLAGAAAIAQHFYGGNFLFNTLLTGLILWVGFTAARMVTHDAFDRRPAGLTVLNLAHELVTILLMALIIGLFGISAL</sequence>
<dbReference type="Pfam" id="PF08570">
    <property type="entry name" value="DUF1761"/>
    <property type="match status" value="1"/>
</dbReference>
<organism evidence="3 5">
    <name type="scientific">Cryobacterium levicorallinum</name>
    <dbReference type="NCBI Taxonomy" id="995038"/>
    <lineage>
        <taxon>Bacteria</taxon>
        <taxon>Bacillati</taxon>
        <taxon>Actinomycetota</taxon>
        <taxon>Actinomycetes</taxon>
        <taxon>Micrococcales</taxon>
        <taxon>Microbacteriaceae</taxon>
        <taxon>Cryobacterium</taxon>
    </lineage>
</organism>
<feature type="transmembrane region" description="Helical" evidence="1">
    <location>
        <begin position="115"/>
        <end position="139"/>
    </location>
</feature>
<protein>
    <submittedName>
        <fullName evidence="3">DUF1761 domain-containing protein</fullName>
    </submittedName>
</protein>
<comment type="caution">
    <text evidence="3">The sequence shown here is derived from an EMBL/GenBank/DDBJ whole genome shotgun (WGS) entry which is preliminary data.</text>
</comment>
<keyword evidence="1" id="KW-1133">Transmembrane helix</keyword>
<reference evidence="3 5" key="2">
    <citation type="submission" date="2019-03" db="EMBL/GenBank/DDBJ databases">
        <title>Genomics of glacier-inhabiting Cryobacterium strains.</title>
        <authorList>
            <person name="Liu Q."/>
            <person name="Xin Y.-H."/>
        </authorList>
    </citation>
    <scope>NUCLEOTIDE SEQUENCE [LARGE SCALE GENOMIC DNA]</scope>
    <source>
        <strain evidence="3 5">Hh34</strain>
    </source>
</reference>
<reference evidence="2 4" key="1">
    <citation type="submission" date="2016-10" db="EMBL/GenBank/DDBJ databases">
        <authorList>
            <person name="Varghese N."/>
            <person name="Submissions S."/>
        </authorList>
    </citation>
    <scope>NUCLEOTIDE SEQUENCE [LARGE SCALE GENOMIC DNA]</scope>
    <source>
        <strain evidence="2 4">GMCC 1.11211</strain>
    </source>
</reference>
<dbReference type="AlphaFoldDB" id="A0A1I2ZPF6"/>
<keyword evidence="1" id="KW-0812">Transmembrane</keyword>
<proteinExistence type="predicted"/>
<dbReference type="RefSeq" id="WP_092448896.1">
    <property type="nucleotide sequence ID" value="NZ_BKAC01000002.1"/>
</dbReference>
<dbReference type="EMBL" id="FOPW01000004">
    <property type="protein sequence ID" value="SFH39389.1"/>
    <property type="molecule type" value="Genomic_DNA"/>
</dbReference>
<feature type="transmembrane region" description="Helical" evidence="1">
    <location>
        <begin position="51"/>
        <end position="76"/>
    </location>
</feature>
<dbReference type="Proteomes" id="UP000297963">
    <property type="component" value="Unassembled WGS sequence"/>
</dbReference>
<dbReference type="Proteomes" id="UP000199681">
    <property type="component" value="Unassembled WGS sequence"/>
</dbReference>
<evidence type="ECO:0000256" key="1">
    <source>
        <dbReference type="SAM" id="Phobius"/>
    </source>
</evidence>
<feature type="transmembrane region" description="Helical" evidence="1">
    <location>
        <begin position="6"/>
        <end position="30"/>
    </location>
</feature>
<keyword evidence="1" id="KW-0472">Membrane</keyword>